<dbReference type="PROSITE" id="PS51257">
    <property type="entry name" value="PROKAR_LIPOPROTEIN"/>
    <property type="match status" value="1"/>
</dbReference>
<keyword evidence="2" id="KW-1185">Reference proteome</keyword>
<sequence>MKAPPCSLKEVPVLTKHPLRPLPIALLCLLTLAGCKTSEPAATDTAEAIDPKVMQQFVGDMQKTLQTNIANAVRGTLVGAVKLSIKLDQTYAPVACKAQEPGPKLASLLPADANRSDFKSLAAAVEAQCWKTVYPPVPAGAYDEDGTVEIVAPLILMPSANQQPPNPAWVARQQQREFFWQQLLREQPVDSIGVAIIRYQANSQGKVQGCLIELRPSAARADAFRMDGGLQSRLSSACMALDLQRMPGFAPDPQGKMEGFALVEYAPWKVGRP</sequence>
<reference evidence="2" key="1">
    <citation type="submission" date="2018-08" db="EMBL/GenBank/DDBJ databases">
        <authorList>
            <person name="Blom J."/>
        </authorList>
    </citation>
    <scope>NUCLEOTIDE SEQUENCE [LARGE SCALE GENOMIC DNA]</scope>
    <source>
        <strain evidence="2">CCOS 865</strain>
    </source>
</reference>
<dbReference type="OrthoDB" id="6890721at2"/>
<accession>A0A383RW82</accession>
<name>A0A383RW82_9PSED</name>
<dbReference type="Proteomes" id="UP000263595">
    <property type="component" value="Unassembled WGS sequence"/>
</dbReference>
<proteinExistence type="predicted"/>
<organism evidence="1 2">
    <name type="scientific">Pseudomonas reidholzensis</name>
    <dbReference type="NCBI Taxonomy" id="1785162"/>
    <lineage>
        <taxon>Bacteria</taxon>
        <taxon>Pseudomonadati</taxon>
        <taxon>Pseudomonadota</taxon>
        <taxon>Gammaproteobacteria</taxon>
        <taxon>Pseudomonadales</taxon>
        <taxon>Pseudomonadaceae</taxon>
        <taxon>Pseudomonas</taxon>
    </lineage>
</organism>
<dbReference type="EMBL" id="UNOZ01000028">
    <property type="protein sequence ID" value="SYX91340.1"/>
    <property type="molecule type" value="Genomic_DNA"/>
</dbReference>
<dbReference type="AlphaFoldDB" id="A0A383RW82"/>
<evidence type="ECO:0000313" key="2">
    <source>
        <dbReference type="Proteomes" id="UP000263595"/>
    </source>
</evidence>
<evidence type="ECO:0000313" key="1">
    <source>
        <dbReference type="EMBL" id="SYX91340.1"/>
    </source>
</evidence>
<dbReference type="RefSeq" id="WP_119143409.1">
    <property type="nucleotide sequence ID" value="NZ_CBCSFL010000081.1"/>
</dbReference>
<protein>
    <recommendedName>
        <fullName evidence="3">Lipoprotein</fullName>
    </recommendedName>
</protein>
<gene>
    <name evidence="1" type="ORF">CCOS865_03609</name>
</gene>
<evidence type="ECO:0008006" key="3">
    <source>
        <dbReference type="Google" id="ProtNLM"/>
    </source>
</evidence>